<dbReference type="EMBL" id="LJIJ01000456">
    <property type="protein sequence ID" value="ODM97293.1"/>
    <property type="molecule type" value="Genomic_DNA"/>
</dbReference>
<comment type="caution">
    <text evidence="1">The sequence shown here is derived from an EMBL/GenBank/DDBJ whole genome shotgun (WGS) entry which is preliminary data.</text>
</comment>
<sequence length="127" mass="14278">MKMSALRESSSLAKFAIVVILLLNFACARKHQLHLEDDSRRLIHITSFGFFKGGFMEVKVHDLYLTPAVGPGNTKQKVVGFTVDRTLKDGINPYPHDIESTCALTPRQSQDESYSSILFALDFDNKM</sequence>
<evidence type="ECO:0000313" key="1">
    <source>
        <dbReference type="EMBL" id="ODM97293.1"/>
    </source>
</evidence>
<reference evidence="1 2" key="1">
    <citation type="journal article" date="2016" name="Genome Biol. Evol.">
        <title>Gene Family Evolution Reflects Adaptation to Soil Environmental Stressors in the Genome of the Collembolan Orchesella cincta.</title>
        <authorList>
            <person name="Faddeeva-Vakhrusheva A."/>
            <person name="Derks M.F."/>
            <person name="Anvar S.Y."/>
            <person name="Agamennone V."/>
            <person name="Suring W."/>
            <person name="Smit S."/>
            <person name="van Straalen N.M."/>
            <person name="Roelofs D."/>
        </authorList>
    </citation>
    <scope>NUCLEOTIDE SEQUENCE [LARGE SCALE GENOMIC DNA]</scope>
    <source>
        <tissue evidence="1">Mixed pool</tissue>
    </source>
</reference>
<accession>A0A1D2MW62</accession>
<dbReference type="AlphaFoldDB" id="A0A1D2MW62"/>
<gene>
    <name evidence="1" type="ORF">Ocin01_09377</name>
</gene>
<keyword evidence="2" id="KW-1185">Reference proteome</keyword>
<organism evidence="1 2">
    <name type="scientific">Orchesella cincta</name>
    <name type="common">Springtail</name>
    <name type="synonym">Podura cincta</name>
    <dbReference type="NCBI Taxonomy" id="48709"/>
    <lineage>
        <taxon>Eukaryota</taxon>
        <taxon>Metazoa</taxon>
        <taxon>Ecdysozoa</taxon>
        <taxon>Arthropoda</taxon>
        <taxon>Hexapoda</taxon>
        <taxon>Collembola</taxon>
        <taxon>Entomobryomorpha</taxon>
        <taxon>Entomobryoidea</taxon>
        <taxon>Orchesellidae</taxon>
        <taxon>Orchesellinae</taxon>
        <taxon>Orchesella</taxon>
    </lineage>
</organism>
<dbReference type="Proteomes" id="UP000094527">
    <property type="component" value="Unassembled WGS sequence"/>
</dbReference>
<dbReference type="OrthoDB" id="29657at2759"/>
<proteinExistence type="predicted"/>
<protein>
    <submittedName>
        <fullName evidence="1">Uncharacterized protein</fullName>
    </submittedName>
</protein>
<evidence type="ECO:0000313" key="2">
    <source>
        <dbReference type="Proteomes" id="UP000094527"/>
    </source>
</evidence>
<name>A0A1D2MW62_ORCCI</name>